<sequence>MTGITAFQQYYYEAEPDDEELYHCPYAPRCSHGPTRLKHIYRQYLNSHIKPFQCEEQTCNGIRFSYKADYNRHKNEIHGEERLCPYDNCKRSNQGQGFKRGDNMKRHVKLVHIKTNKKLHRPRPNHSGIKKMKNRNRKTDIINSNAKSDPTCAQALHSPESCQENSETKKAKRKISELENKNADMGALIDGQLKKVVHMKQKNKKLQQENETIQQENETLQQENETLQQGNKTLRQENETLQQENEKLRQENFALQVWSRQSLEILSSANTLVSTQNWNLDHQISQVSAIELDQPYPFGWIDFWSDCEPHNIVPNPELQTYAPAPVTFTDPFAI</sequence>
<dbReference type="Proteomes" id="UP000800200">
    <property type="component" value="Unassembled WGS sequence"/>
</dbReference>
<feature type="domain" description="C2H2-type" evidence="2">
    <location>
        <begin position="52"/>
        <end position="78"/>
    </location>
</feature>
<name>A0A6A6DEV9_9PEZI</name>
<feature type="region of interest" description="Disordered" evidence="1">
    <location>
        <begin position="142"/>
        <end position="172"/>
    </location>
</feature>
<dbReference type="Pfam" id="PF26176">
    <property type="entry name" value="zf_C2H2_17_2"/>
    <property type="match status" value="1"/>
</dbReference>
<dbReference type="InterPro" id="IPR013087">
    <property type="entry name" value="Znf_C2H2_type"/>
</dbReference>
<organism evidence="3 4">
    <name type="scientific">Zopfia rhizophila CBS 207.26</name>
    <dbReference type="NCBI Taxonomy" id="1314779"/>
    <lineage>
        <taxon>Eukaryota</taxon>
        <taxon>Fungi</taxon>
        <taxon>Dikarya</taxon>
        <taxon>Ascomycota</taxon>
        <taxon>Pezizomycotina</taxon>
        <taxon>Dothideomycetes</taxon>
        <taxon>Dothideomycetes incertae sedis</taxon>
        <taxon>Zopfiaceae</taxon>
        <taxon>Zopfia</taxon>
    </lineage>
</organism>
<protein>
    <recommendedName>
        <fullName evidence="2">C2H2-type domain-containing protein</fullName>
    </recommendedName>
</protein>
<dbReference type="Pfam" id="PF26177">
    <property type="entry name" value="zf_C2H2_17_1st"/>
    <property type="match status" value="1"/>
</dbReference>
<evidence type="ECO:0000313" key="4">
    <source>
        <dbReference type="Proteomes" id="UP000800200"/>
    </source>
</evidence>
<dbReference type="InterPro" id="IPR059009">
    <property type="entry name" value="Znf_C2H2_17_1st"/>
</dbReference>
<reference evidence="3" key="1">
    <citation type="journal article" date="2020" name="Stud. Mycol.">
        <title>101 Dothideomycetes genomes: a test case for predicting lifestyles and emergence of pathogens.</title>
        <authorList>
            <person name="Haridas S."/>
            <person name="Albert R."/>
            <person name="Binder M."/>
            <person name="Bloem J."/>
            <person name="Labutti K."/>
            <person name="Salamov A."/>
            <person name="Andreopoulos B."/>
            <person name="Baker S."/>
            <person name="Barry K."/>
            <person name="Bills G."/>
            <person name="Bluhm B."/>
            <person name="Cannon C."/>
            <person name="Castanera R."/>
            <person name="Culley D."/>
            <person name="Daum C."/>
            <person name="Ezra D."/>
            <person name="Gonzalez J."/>
            <person name="Henrissat B."/>
            <person name="Kuo A."/>
            <person name="Liang C."/>
            <person name="Lipzen A."/>
            <person name="Lutzoni F."/>
            <person name="Magnuson J."/>
            <person name="Mondo S."/>
            <person name="Nolan M."/>
            <person name="Ohm R."/>
            <person name="Pangilinan J."/>
            <person name="Park H.-J."/>
            <person name="Ramirez L."/>
            <person name="Alfaro M."/>
            <person name="Sun H."/>
            <person name="Tritt A."/>
            <person name="Yoshinaga Y."/>
            <person name="Zwiers L.-H."/>
            <person name="Turgeon B."/>
            <person name="Goodwin S."/>
            <person name="Spatafora J."/>
            <person name="Crous P."/>
            <person name="Grigoriev I."/>
        </authorList>
    </citation>
    <scope>NUCLEOTIDE SEQUENCE</scope>
    <source>
        <strain evidence="3">CBS 207.26</strain>
    </source>
</reference>
<proteinExistence type="predicted"/>
<evidence type="ECO:0000259" key="2">
    <source>
        <dbReference type="SMART" id="SM00355"/>
    </source>
</evidence>
<dbReference type="AlphaFoldDB" id="A0A6A6DEV9"/>
<dbReference type="EMBL" id="ML994687">
    <property type="protein sequence ID" value="KAF2177543.1"/>
    <property type="molecule type" value="Genomic_DNA"/>
</dbReference>
<keyword evidence="4" id="KW-1185">Reference proteome</keyword>
<evidence type="ECO:0000256" key="1">
    <source>
        <dbReference type="SAM" id="MobiDB-lite"/>
    </source>
</evidence>
<accession>A0A6A6DEV9</accession>
<gene>
    <name evidence="3" type="ORF">K469DRAFT_755075</name>
</gene>
<dbReference type="OrthoDB" id="5305647at2759"/>
<dbReference type="SMART" id="SM00355">
    <property type="entry name" value="ZnF_C2H2"/>
    <property type="match status" value="2"/>
</dbReference>
<dbReference type="Gene3D" id="3.30.160.60">
    <property type="entry name" value="Classic Zinc Finger"/>
    <property type="match status" value="1"/>
</dbReference>
<dbReference type="InterPro" id="IPR059095">
    <property type="entry name" value="Znf_C2H2_17_2nd"/>
</dbReference>
<evidence type="ECO:0000313" key="3">
    <source>
        <dbReference type="EMBL" id="KAF2177543.1"/>
    </source>
</evidence>
<feature type="domain" description="C2H2-type" evidence="2">
    <location>
        <begin position="82"/>
        <end position="112"/>
    </location>
</feature>